<dbReference type="SMART" id="SM00471">
    <property type="entry name" value="HDc"/>
    <property type="match status" value="1"/>
</dbReference>
<feature type="domain" description="HD/PDEase" evidence="1">
    <location>
        <begin position="183"/>
        <end position="311"/>
    </location>
</feature>
<dbReference type="Proteomes" id="UP000825679">
    <property type="component" value="Chromosome"/>
</dbReference>
<evidence type="ECO:0000313" key="3">
    <source>
        <dbReference type="Proteomes" id="UP000825679"/>
    </source>
</evidence>
<dbReference type="Gene3D" id="1.10.3210.40">
    <property type="match status" value="1"/>
</dbReference>
<dbReference type="InterPro" id="IPR003607">
    <property type="entry name" value="HD/PDEase_dom"/>
</dbReference>
<dbReference type="Pfam" id="PF07514">
    <property type="entry name" value="TraI_2"/>
    <property type="match status" value="1"/>
</dbReference>
<reference evidence="2 3" key="1">
    <citation type="submission" date="2021-08" db="EMBL/GenBank/DDBJ databases">
        <title>complete genome sequencing of Deefgea sp. D25.</title>
        <authorList>
            <person name="Bae J.-W."/>
            <person name="Gim D.-H."/>
        </authorList>
    </citation>
    <scope>NUCLEOTIDE SEQUENCE [LARGE SCALE GENOMIC DNA]</scope>
    <source>
        <strain evidence="2 3">D25</strain>
    </source>
</reference>
<keyword evidence="3" id="KW-1185">Reference proteome</keyword>
<organism evidence="2 3">
    <name type="scientific">Deefgea tanakiae</name>
    <dbReference type="NCBI Taxonomy" id="2865840"/>
    <lineage>
        <taxon>Bacteria</taxon>
        <taxon>Pseudomonadati</taxon>
        <taxon>Pseudomonadota</taxon>
        <taxon>Betaproteobacteria</taxon>
        <taxon>Neisseriales</taxon>
        <taxon>Chitinibacteraceae</taxon>
        <taxon>Deefgea</taxon>
    </lineage>
</organism>
<evidence type="ECO:0000259" key="1">
    <source>
        <dbReference type="SMART" id="SM00471"/>
    </source>
</evidence>
<sequence>MTQIMKTTQAELGKLYGLRRIKGYYRLTGLLAHLDQYGQPWWQMRLSDCTGTLVVDYRPSQLDSLAANDPQSALPWGIRHGGLVQVEAKLTQQETTGFFTGKLVWLQPVLEVHSLPILAKMPVLSTLPRSHCPRPELLDQLVMRVRDLKCEWLQRFVSRVLEQSQVAVGFISLPASYRYHHAYAGGLLAHSLEIMSTLAVLPSLCDSERDVAMVAGLLHDLGKAWALTAEGETTELGYMVAHEHLTLELCGPALVWLDQHAPELALMLRHIWSNMTPSTRFNHLPVLPIVHAVRMADQLSANQDNNRHWPKPIHLSTIVASDQTALRTLHG</sequence>
<dbReference type="SUPFAM" id="SSF109604">
    <property type="entry name" value="HD-domain/PDEase-like"/>
    <property type="match status" value="1"/>
</dbReference>
<dbReference type="InterPro" id="IPR011119">
    <property type="entry name" value="Unchr_helicase_relaxase_TraI"/>
</dbReference>
<name>A0ABX8Z487_9NEIS</name>
<protein>
    <submittedName>
        <fullName evidence="2">TraI domain-containing protein</fullName>
    </submittedName>
</protein>
<dbReference type="CDD" id="cd00077">
    <property type="entry name" value="HDc"/>
    <property type="match status" value="1"/>
</dbReference>
<dbReference type="RefSeq" id="WP_221005774.1">
    <property type="nucleotide sequence ID" value="NZ_CP081150.1"/>
</dbReference>
<evidence type="ECO:0000313" key="2">
    <source>
        <dbReference type="EMBL" id="QZA77391.1"/>
    </source>
</evidence>
<accession>A0ABX8Z487</accession>
<proteinExistence type="predicted"/>
<gene>
    <name evidence="2" type="ORF">K4H28_14055</name>
</gene>
<dbReference type="EMBL" id="CP081150">
    <property type="protein sequence ID" value="QZA77391.1"/>
    <property type="molecule type" value="Genomic_DNA"/>
</dbReference>